<sequence length="263" mass="29194">MEGLAEWQRTAKGGADLAILGTTLTILATISDDTHSLASTVLPSYEQASFQQPPSYWSSRYLPPNLHVQKPGETTILVYETGEKLLLTLKKTSLRPSLFIHQGPDETAPVVISNKVTTWPVQKRFCFRNHEKDSDLTWIELVKTQDLSTCAFRLPTRYGSRHLVWHMGNAEERFKGPWSLKDFGGGEGWNGNLLCSFERPALVGKGPGTLRWTDEVSREEELGAIIALMVTYLRLKDDGRLAPVRVAGFVDEAAIVAGAVLLD</sequence>
<name>A0A4U7APH6_9PEZI</name>
<dbReference type="EMBL" id="PTQR01000126">
    <property type="protein sequence ID" value="TKX18805.1"/>
    <property type="molecule type" value="Genomic_DNA"/>
</dbReference>
<dbReference type="AlphaFoldDB" id="A0A4U7APH6"/>
<comment type="caution">
    <text evidence="1">The sequence shown here is derived from an EMBL/GenBank/DDBJ whole genome shotgun (WGS) entry which is preliminary data.</text>
</comment>
<evidence type="ECO:0000313" key="1">
    <source>
        <dbReference type="EMBL" id="TKX18805.1"/>
    </source>
</evidence>
<organism evidence="1 2">
    <name type="scientific">Elsinoe australis</name>
    <dbReference type="NCBI Taxonomy" id="40998"/>
    <lineage>
        <taxon>Eukaryota</taxon>
        <taxon>Fungi</taxon>
        <taxon>Dikarya</taxon>
        <taxon>Ascomycota</taxon>
        <taxon>Pezizomycotina</taxon>
        <taxon>Dothideomycetes</taxon>
        <taxon>Dothideomycetidae</taxon>
        <taxon>Myriangiales</taxon>
        <taxon>Elsinoaceae</taxon>
        <taxon>Elsinoe</taxon>
    </lineage>
</organism>
<protein>
    <submittedName>
        <fullName evidence="1">Uncharacterized protein</fullName>
    </submittedName>
</protein>
<dbReference type="Proteomes" id="UP000308133">
    <property type="component" value="Unassembled WGS sequence"/>
</dbReference>
<accession>A0A4U7APH6</accession>
<reference evidence="1 2" key="1">
    <citation type="submission" date="2018-02" db="EMBL/GenBank/DDBJ databases">
        <title>Draft genome sequences of Elsinoe sp., causing black scab on jojoba.</title>
        <authorList>
            <person name="Stodart B."/>
            <person name="Jeffress S."/>
            <person name="Ash G."/>
            <person name="Arun Chinnappa K."/>
        </authorList>
    </citation>
    <scope>NUCLEOTIDE SEQUENCE [LARGE SCALE GENOMIC DNA]</scope>
    <source>
        <strain evidence="1 2">Hillstone_2</strain>
    </source>
</reference>
<proteinExistence type="predicted"/>
<evidence type="ECO:0000313" key="2">
    <source>
        <dbReference type="Proteomes" id="UP000308133"/>
    </source>
</evidence>
<gene>
    <name evidence="1" type="ORF">C1H76_9066</name>
</gene>